<organism evidence="1 2">
    <name type="scientific">Kutzneria buriramensis</name>
    <dbReference type="NCBI Taxonomy" id="1045776"/>
    <lineage>
        <taxon>Bacteria</taxon>
        <taxon>Bacillati</taxon>
        <taxon>Actinomycetota</taxon>
        <taxon>Actinomycetes</taxon>
        <taxon>Pseudonocardiales</taxon>
        <taxon>Pseudonocardiaceae</taxon>
        <taxon>Kutzneria</taxon>
    </lineage>
</organism>
<comment type="caution">
    <text evidence="1">The sequence shown here is derived from an EMBL/GenBank/DDBJ whole genome shotgun (WGS) entry which is preliminary data.</text>
</comment>
<name>A0A3E0I9Y9_9PSEU</name>
<accession>A0A3E0I9Y9</accession>
<dbReference type="Proteomes" id="UP000256269">
    <property type="component" value="Unassembled WGS sequence"/>
</dbReference>
<gene>
    <name evidence="1" type="ORF">BCF44_101396</name>
</gene>
<sequence>MVYLLAVIGAIAVAYLLWRAFGSDRVRVGSKARKGVGPDDDPEFLRKLAEQAKRHREDGTPPG</sequence>
<dbReference type="EMBL" id="QUNO01000001">
    <property type="protein sequence ID" value="REH55376.1"/>
    <property type="molecule type" value="Genomic_DNA"/>
</dbReference>
<dbReference type="OrthoDB" id="3578910at2"/>
<proteinExistence type="predicted"/>
<evidence type="ECO:0000313" key="2">
    <source>
        <dbReference type="Proteomes" id="UP000256269"/>
    </source>
</evidence>
<dbReference type="RefSeq" id="WP_116172307.1">
    <property type="nucleotide sequence ID" value="NZ_CP144375.1"/>
</dbReference>
<keyword evidence="2" id="KW-1185">Reference proteome</keyword>
<reference evidence="1 2" key="1">
    <citation type="submission" date="2018-08" db="EMBL/GenBank/DDBJ databases">
        <title>Genomic Encyclopedia of Archaeal and Bacterial Type Strains, Phase II (KMG-II): from individual species to whole genera.</title>
        <authorList>
            <person name="Goeker M."/>
        </authorList>
    </citation>
    <scope>NUCLEOTIDE SEQUENCE [LARGE SCALE GENOMIC DNA]</scope>
    <source>
        <strain evidence="1 2">DSM 45791</strain>
    </source>
</reference>
<evidence type="ECO:0000313" key="1">
    <source>
        <dbReference type="EMBL" id="REH55376.1"/>
    </source>
</evidence>
<dbReference type="AlphaFoldDB" id="A0A3E0I9Y9"/>
<protein>
    <submittedName>
        <fullName evidence="1">Uncharacterized protein</fullName>
    </submittedName>
</protein>